<dbReference type="KEGG" id="dao:Desac_0282"/>
<feature type="transmembrane region" description="Helical" evidence="13">
    <location>
        <begin position="36"/>
        <end position="55"/>
    </location>
</feature>
<evidence type="ECO:0000256" key="13">
    <source>
        <dbReference type="SAM" id="Phobius"/>
    </source>
</evidence>
<comment type="subcellular location">
    <subcellularLocation>
        <location evidence="2">Membrane</location>
        <topology evidence="2">Multi-pass membrane protein</topology>
    </subcellularLocation>
</comment>
<sequence length="1352" mass="149317">MSELLVAFLAFGYLLLLFAIAYYGDRRRTQGRSLIANPYIYTLSLAVYCTSWTFYGSVGKAANEGLTFLPIYIGPTLFAFLWWFIVRKLIRICKANRITTMADFLTLRYGRGIMMGAVVTVWLILADMPYIGLQLKAISTTFDILVNAHHPQMANLPFYVDNAFYVALILAAFGSMFGARHLDPGERHEGLVAAVAFESLVKLLALIAVGVLVSFVLFPGLGEIFRQTQNRPDLKALFLLNSIPQNSYGLILVETVLAMGAIIFLPRQFHMAVVENTNEKHLLTAAWLLPLYLLLINVFVLPLACGGLLLGFPPEQGDTFVLRLPLSGGHHWLALAAFIGGLSAATAMVMVVSITLSTMLLNSLIMPLLATFWRGRDWSGWLLPIKRLGIFLVILLGYISYRTIGPVTMLVEMGLIAFAGVAQLAPAIFGAMYWRRATRWGANVGLTAGFALWAYTLLFPYLIHAGWFPEKILTDGPWGIGLLRPTALLALTDFHPLSHAFFWSMLFNLGFFVGVSLLTTPTADEEEQAKRYVDVFGLTPELGLEPRAANLPEAPQFVSLAAKFVGEGKAQEALQQYLQENNLELGVPWSDAEKLKLRDFTERLIGGSVGPAAARVVVDGYLASRGSRLDGVFDLVGEVSHSLEESREALKQRVNELSIINEAAQHSTSSLSLPQILESILRLLHDKIGVEQSSIRLLDEDGVLRLESHLGPPVLPTHELDMAPDMSTLVGQCLLTRNLISIPDATQMPKDSASGLHFAEMQASFILVPLATESQVLGVLSAASSHKRFFPPEQLDFFRSLANQVSLAIHNARLYEKLIRFSKELETKVAERTLELKNKSLELGEANRALKELDRLKTEFLANVSHELRTPLNSILGYTQLLLDGVDGAINEDQQKSLLRVEKASNRLLQLINDVLDLSKLRAGRLELNAQKEDLHEILSEALQVVEPLARAKEISLKVEESEVPPVIVDRDKIIQVLLNLLSNAVKFTDSHGLITINLNTVSLPESHGLIKDYAAVRISDTGIGIKEDDLQNIFQEFVQIDSSATRRHGGTGLGLPISRHLVEMHGGRIWVESEYGKGSTFTFILPLPTPKSEAAIPSEEVLGGRQVLGLTRRGGLIHVLRDTLSSLGFVFQTEPMVDTVLQEAGRNRPAAIVLDMLGKGMLLGETLRQLRTYKDTRTVPILPVAFSDDGRSGLVLGPVEFLKQPFTAEEFSQSLKGLDSWITYKEALVIDADPEAGARWSTFLAEEGFETTTATGGEEGIRHLENLLPGLIVLSLNLPPSDSVRVTAFVRSQGEMLTVPLFFLLPIDLGPTSELILQEQFRQTLNTNKFPLANFIRQLKRYFSHIATETG</sequence>
<evidence type="ECO:0000256" key="12">
    <source>
        <dbReference type="PROSITE-ProRule" id="PRU00169"/>
    </source>
</evidence>
<dbReference type="eggNOG" id="COG3706">
    <property type="taxonomic scope" value="Bacteria"/>
</dbReference>
<keyword evidence="6" id="KW-0808">Transferase</keyword>
<dbReference type="PROSITE" id="PS50109">
    <property type="entry name" value="HIS_KIN"/>
    <property type="match status" value="1"/>
</dbReference>
<dbReference type="InterPro" id="IPR038377">
    <property type="entry name" value="Na/Glc_symporter_sf"/>
</dbReference>
<evidence type="ECO:0000256" key="1">
    <source>
        <dbReference type="ARBA" id="ARBA00000085"/>
    </source>
</evidence>
<dbReference type="HOGENOM" id="CLU_000445_22_0_7"/>
<dbReference type="eggNOG" id="COG0745">
    <property type="taxonomic scope" value="Bacteria"/>
</dbReference>
<dbReference type="Gene3D" id="1.20.1730.10">
    <property type="entry name" value="Sodium/glucose cotransporter"/>
    <property type="match status" value="1"/>
</dbReference>
<dbReference type="GO" id="GO:0000155">
    <property type="term" value="F:phosphorelay sensor kinase activity"/>
    <property type="evidence" value="ECO:0007669"/>
    <property type="project" value="InterPro"/>
</dbReference>
<dbReference type="Gene3D" id="3.30.565.10">
    <property type="entry name" value="Histidine kinase-like ATPase, C-terminal domain"/>
    <property type="match status" value="1"/>
</dbReference>
<feature type="transmembrane region" description="Helical" evidence="13">
    <location>
        <begin position="191"/>
        <end position="218"/>
    </location>
</feature>
<dbReference type="eggNOG" id="COG2203">
    <property type="taxonomic scope" value="Bacteria"/>
</dbReference>
<dbReference type="PANTHER" id="PTHR43047">
    <property type="entry name" value="TWO-COMPONENT HISTIDINE PROTEIN KINASE"/>
    <property type="match status" value="1"/>
</dbReference>
<evidence type="ECO:0000256" key="5">
    <source>
        <dbReference type="ARBA" id="ARBA00022553"/>
    </source>
</evidence>
<dbReference type="EMBL" id="CP002629">
    <property type="protein sequence ID" value="AEB08173.1"/>
    <property type="molecule type" value="Genomic_DNA"/>
</dbReference>
<keyword evidence="7 13" id="KW-0812">Transmembrane</keyword>
<feature type="transmembrane region" description="Helical" evidence="13">
    <location>
        <begin position="247"/>
        <end position="265"/>
    </location>
</feature>
<dbReference type="Gene3D" id="1.10.287.130">
    <property type="match status" value="1"/>
</dbReference>
<dbReference type="PRINTS" id="PR00344">
    <property type="entry name" value="BCTRLSENSOR"/>
</dbReference>
<feature type="transmembrane region" description="Helical" evidence="13">
    <location>
        <begin position="67"/>
        <end position="86"/>
    </location>
</feature>
<name>F2NEI3_DESAR</name>
<dbReference type="CDD" id="cd00082">
    <property type="entry name" value="HisKA"/>
    <property type="match status" value="1"/>
</dbReference>
<dbReference type="SUPFAM" id="SSF55874">
    <property type="entry name" value="ATPase domain of HSP90 chaperone/DNA topoisomerase II/histidine kinase"/>
    <property type="match status" value="1"/>
</dbReference>
<comment type="similarity">
    <text evidence="3">Belongs to the sodium:solute symporter (SSF) (TC 2.A.21) family.</text>
</comment>
<reference evidence="16 17" key="1">
    <citation type="journal article" date="2011" name="Stand. Genomic Sci.">
        <title>Complete genome sequence of the acetate-degrading sulfate reducer Desulfobacca acetoxidans type strain (ASRB2).</title>
        <authorList>
            <person name="Goker M."/>
            <person name="Teshima H."/>
            <person name="Lapidus A."/>
            <person name="Nolan M."/>
            <person name="Lucas S."/>
            <person name="Hammon N."/>
            <person name="Deshpande S."/>
            <person name="Cheng J.F."/>
            <person name="Tapia R."/>
            <person name="Han C."/>
            <person name="Goodwin L."/>
            <person name="Pitluck S."/>
            <person name="Huntemann M."/>
            <person name="Liolios K."/>
            <person name="Ivanova N."/>
            <person name="Pagani I."/>
            <person name="Mavromatis K."/>
            <person name="Ovchinikova G."/>
            <person name="Pati A."/>
            <person name="Chen A."/>
            <person name="Palaniappan K."/>
            <person name="Land M."/>
            <person name="Hauser L."/>
            <person name="Brambilla E.M."/>
            <person name="Rohde M."/>
            <person name="Spring S."/>
            <person name="Detter J.C."/>
            <person name="Woyke T."/>
            <person name="Bristow J."/>
            <person name="Eisen J.A."/>
            <person name="Markowitz V."/>
            <person name="Hugenholtz P."/>
            <person name="Kyrpides N.C."/>
            <person name="Klenk H.P."/>
        </authorList>
    </citation>
    <scope>NUCLEOTIDE SEQUENCE [LARGE SCALE GENOMIC DNA]</scope>
    <source>
        <strain evidence="17">ATCC 700848 / DSM 11109 / ASRB2</strain>
    </source>
</reference>
<dbReference type="InterPro" id="IPR003661">
    <property type="entry name" value="HisK_dim/P_dom"/>
</dbReference>
<dbReference type="GO" id="GO:0022857">
    <property type="term" value="F:transmembrane transporter activity"/>
    <property type="evidence" value="ECO:0007669"/>
    <property type="project" value="InterPro"/>
</dbReference>
<feature type="transmembrane region" description="Helical" evidence="13">
    <location>
        <begin position="381"/>
        <end position="401"/>
    </location>
</feature>
<dbReference type="FunFam" id="1.10.287.130:FF:000001">
    <property type="entry name" value="Two-component sensor histidine kinase"/>
    <property type="match status" value="1"/>
</dbReference>
<dbReference type="InterPro" id="IPR004358">
    <property type="entry name" value="Sig_transdc_His_kin-like_C"/>
</dbReference>
<dbReference type="InterPro" id="IPR003594">
    <property type="entry name" value="HATPase_dom"/>
</dbReference>
<dbReference type="PROSITE" id="PS50283">
    <property type="entry name" value="NA_SOLUT_SYMP_3"/>
    <property type="match status" value="1"/>
</dbReference>
<evidence type="ECO:0000256" key="4">
    <source>
        <dbReference type="ARBA" id="ARBA00012438"/>
    </source>
</evidence>
<dbReference type="InterPro" id="IPR036097">
    <property type="entry name" value="HisK_dim/P_sf"/>
</dbReference>
<organism evidence="16 17">
    <name type="scientific">Desulfobacca acetoxidans (strain ATCC 700848 / DSM 11109 / ASRB2)</name>
    <dbReference type="NCBI Taxonomy" id="880072"/>
    <lineage>
        <taxon>Bacteria</taxon>
        <taxon>Pseudomonadati</taxon>
        <taxon>Thermodesulfobacteriota</taxon>
        <taxon>Desulfobaccia</taxon>
        <taxon>Desulfobaccales</taxon>
        <taxon>Desulfobaccaceae</taxon>
        <taxon>Desulfobacca</taxon>
    </lineage>
</organism>
<dbReference type="Pfam" id="PF00512">
    <property type="entry name" value="HisKA"/>
    <property type="match status" value="1"/>
</dbReference>
<dbReference type="Pfam" id="PF13185">
    <property type="entry name" value="GAF_2"/>
    <property type="match status" value="1"/>
</dbReference>
<dbReference type="InterPro" id="IPR003018">
    <property type="entry name" value="GAF"/>
</dbReference>
<gene>
    <name evidence="16" type="ordered locus">Desac_0282</name>
</gene>
<keyword evidence="9 13" id="KW-1133">Transmembrane helix</keyword>
<feature type="transmembrane region" description="Helical" evidence="13">
    <location>
        <begin position="6"/>
        <end position="24"/>
    </location>
</feature>
<dbReference type="SMART" id="SM00388">
    <property type="entry name" value="HisKA"/>
    <property type="match status" value="1"/>
</dbReference>
<feature type="transmembrane region" description="Helical" evidence="13">
    <location>
        <begin position="162"/>
        <end position="179"/>
    </location>
</feature>
<evidence type="ECO:0000259" key="14">
    <source>
        <dbReference type="PROSITE" id="PS50109"/>
    </source>
</evidence>
<dbReference type="SMART" id="SM00387">
    <property type="entry name" value="HATPase_c"/>
    <property type="match status" value="1"/>
</dbReference>
<dbReference type="STRING" id="880072.Desac_0282"/>
<dbReference type="CDD" id="cd10322">
    <property type="entry name" value="SLC5sbd"/>
    <property type="match status" value="1"/>
</dbReference>
<evidence type="ECO:0000256" key="11">
    <source>
        <dbReference type="ARBA" id="ARBA00023136"/>
    </source>
</evidence>
<dbReference type="InterPro" id="IPR036890">
    <property type="entry name" value="HATPase_C_sf"/>
</dbReference>
<evidence type="ECO:0000256" key="9">
    <source>
        <dbReference type="ARBA" id="ARBA00022989"/>
    </source>
</evidence>
<dbReference type="PROSITE" id="PS50110">
    <property type="entry name" value="RESPONSE_REGULATORY"/>
    <property type="match status" value="1"/>
</dbReference>
<dbReference type="FunFam" id="3.30.565.10:FF:000010">
    <property type="entry name" value="Sensor histidine kinase RcsC"/>
    <property type="match status" value="1"/>
</dbReference>
<feature type="domain" description="Response regulatory" evidence="15">
    <location>
        <begin position="1227"/>
        <end position="1352"/>
    </location>
</feature>
<keyword evidence="17" id="KW-1185">Reference proteome</keyword>
<feature type="transmembrane region" description="Helical" evidence="13">
    <location>
        <begin position="332"/>
        <end position="361"/>
    </location>
</feature>
<evidence type="ECO:0000313" key="17">
    <source>
        <dbReference type="Proteomes" id="UP000000483"/>
    </source>
</evidence>
<dbReference type="InterPro" id="IPR001789">
    <property type="entry name" value="Sig_transdc_resp-reg_receiver"/>
</dbReference>
<keyword evidence="8 16" id="KW-0418">Kinase</keyword>
<dbReference type="Gene3D" id="3.30.450.40">
    <property type="match status" value="1"/>
</dbReference>
<feature type="domain" description="Histidine kinase" evidence="14">
    <location>
        <begin position="863"/>
        <end position="1090"/>
    </location>
</feature>
<evidence type="ECO:0000313" key="16">
    <source>
        <dbReference type="EMBL" id="AEB08173.1"/>
    </source>
</evidence>
<dbReference type="Gene3D" id="3.40.50.2300">
    <property type="match status" value="2"/>
</dbReference>
<dbReference type="InterPro" id="IPR011006">
    <property type="entry name" value="CheY-like_superfamily"/>
</dbReference>
<evidence type="ECO:0000256" key="7">
    <source>
        <dbReference type="ARBA" id="ARBA00022692"/>
    </source>
</evidence>
<keyword evidence="5" id="KW-0597">Phosphoprotein</keyword>
<dbReference type="SUPFAM" id="SSF52172">
    <property type="entry name" value="CheY-like"/>
    <property type="match status" value="2"/>
</dbReference>
<keyword evidence="11 13" id="KW-0472">Membrane</keyword>
<keyword evidence="10" id="KW-0902">Two-component regulatory system</keyword>
<dbReference type="InterPro" id="IPR001734">
    <property type="entry name" value="Na/solute_symporter"/>
</dbReference>
<comment type="caution">
    <text evidence="12">Lacks conserved residue(s) required for the propagation of feature annotation.</text>
</comment>
<dbReference type="RefSeq" id="WP_013705286.1">
    <property type="nucleotide sequence ID" value="NC_015388.1"/>
</dbReference>
<protein>
    <recommendedName>
        <fullName evidence="4">histidine kinase</fullName>
        <ecNumber evidence="4">2.7.13.3</ecNumber>
    </recommendedName>
</protein>
<dbReference type="SUPFAM" id="SSF47384">
    <property type="entry name" value="Homodimeric domain of signal transducing histidine kinase"/>
    <property type="match status" value="1"/>
</dbReference>
<accession>F2NEI3</accession>
<evidence type="ECO:0000256" key="2">
    <source>
        <dbReference type="ARBA" id="ARBA00004141"/>
    </source>
</evidence>
<dbReference type="eggNOG" id="COG0591">
    <property type="taxonomic scope" value="Bacteria"/>
</dbReference>
<feature type="transmembrane region" description="Helical" evidence="13">
    <location>
        <begin position="107"/>
        <end position="125"/>
    </location>
</feature>
<dbReference type="SUPFAM" id="SSF55781">
    <property type="entry name" value="GAF domain-like"/>
    <property type="match status" value="1"/>
</dbReference>
<dbReference type="eggNOG" id="COG5002">
    <property type="taxonomic scope" value="Bacteria"/>
</dbReference>
<comment type="catalytic activity">
    <reaction evidence="1">
        <text>ATP + protein L-histidine = ADP + protein N-phospho-L-histidine.</text>
        <dbReference type="EC" id="2.7.13.3"/>
    </reaction>
</comment>
<evidence type="ECO:0000256" key="10">
    <source>
        <dbReference type="ARBA" id="ARBA00023012"/>
    </source>
</evidence>
<feature type="transmembrane region" description="Helical" evidence="13">
    <location>
        <begin position="413"/>
        <end position="434"/>
    </location>
</feature>
<evidence type="ECO:0000256" key="6">
    <source>
        <dbReference type="ARBA" id="ARBA00022679"/>
    </source>
</evidence>
<dbReference type="InterPro" id="IPR005467">
    <property type="entry name" value="His_kinase_dom"/>
</dbReference>
<evidence type="ECO:0000259" key="15">
    <source>
        <dbReference type="PROSITE" id="PS50110"/>
    </source>
</evidence>
<reference evidence="17" key="2">
    <citation type="submission" date="2011-03" db="EMBL/GenBank/DDBJ databases">
        <title>The complete genome of Desulfobacca acetoxidans DSM 11109.</title>
        <authorList>
            <consortium name="US DOE Joint Genome Institute (JGI-PGF)"/>
            <person name="Lucas S."/>
            <person name="Copeland A."/>
            <person name="Lapidus A."/>
            <person name="Bruce D."/>
            <person name="Goodwin L."/>
            <person name="Pitluck S."/>
            <person name="Peters L."/>
            <person name="Kyrpides N."/>
            <person name="Mavromatis K."/>
            <person name="Ivanova N."/>
            <person name="Ovchinnikova G."/>
            <person name="Teshima H."/>
            <person name="Detter J.C."/>
            <person name="Han C."/>
            <person name="Land M."/>
            <person name="Hauser L."/>
            <person name="Markowitz V."/>
            <person name="Cheng J.-F."/>
            <person name="Hugenholtz P."/>
            <person name="Woyke T."/>
            <person name="Wu D."/>
            <person name="Spring S."/>
            <person name="Schueler E."/>
            <person name="Brambilla E."/>
            <person name="Klenk H.-P."/>
            <person name="Eisen J.A."/>
        </authorList>
    </citation>
    <scope>NUCLEOTIDE SEQUENCE [LARGE SCALE GENOMIC DNA]</scope>
    <source>
        <strain evidence="17">ATCC 700848 / DSM 11109 / ASRB2</strain>
    </source>
</reference>
<proteinExistence type="inferred from homology"/>
<dbReference type="InterPro" id="IPR029016">
    <property type="entry name" value="GAF-like_dom_sf"/>
</dbReference>
<dbReference type="Pfam" id="PF02518">
    <property type="entry name" value="HATPase_c"/>
    <property type="match status" value="1"/>
</dbReference>
<evidence type="ECO:0000256" key="8">
    <source>
        <dbReference type="ARBA" id="ARBA00022777"/>
    </source>
</evidence>
<dbReference type="GO" id="GO:0016020">
    <property type="term" value="C:membrane"/>
    <property type="evidence" value="ECO:0007669"/>
    <property type="project" value="UniProtKB-SubCell"/>
</dbReference>
<dbReference type="SMART" id="SM00065">
    <property type="entry name" value="GAF"/>
    <property type="match status" value="1"/>
</dbReference>
<dbReference type="CDD" id="cd16922">
    <property type="entry name" value="HATPase_EvgS-ArcB-TorS-like"/>
    <property type="match status" value="1"/>
</dbReference>
<dbReference type="EC" id="2.7.13.3" evidence="4"/>
<dbReference type="Proteomes" id="UP000000483">
    <property type="component" value="Chromosome"/>
</dbReference>
<evidence type="ECO:0000256" key="3">
    <source>
        <dbReference type="ARBA" id="ARBA00006434"/>
    </source>
</evidence>
<feature type="transmembrane region" description="Helical" evidence="13">
    <location>
        <begin position="441"/>
        <end position="463"/>
    </location>
</feature>
<feature type="transmembrane region" description="Helical" evidence="13">
    <location>
        <begin position="286"/>
        <end position="312"/>
    </location>
</feature>
<dbReference type="OrthoDB" id="567977at2"/>